<dbReference type="InterPro" id="IPR029057">
    <property type="entry name" value="PRTase-like"/>
</dbReference>
<proteinExistence type="predicted"/>
<protein>
    <submittedName>
        <fullName evidence="1">ComF family protein</fullName>
    </submittedName>
</protein>
<name>A0A844M1X7_9GAMM</name>
<comment type="caution">
    <text evidence="1">The sequence shown here is derived from an EMBL/GenBank/DDBJ whole genome shotgun (WGS) entry which is preliminary data.</text>
</comment>
<dbReference type="AlphaFoldDB" id="A0A844M1X7"/>
<dbReference type="EMBL" id="WFKQ01000008">
    <property type="protein sequence ID" value="MUG32949.1"/>
    <property type="molecule type" value="Genomic_DNA"/>
</dbReference>
<sequence length="238" mass="27006">MIPAYYQLGMWRVQYFQQTCCVCHIHCRAITKERLPMRRSFFSSLLCQWCHDDVSWLPDALHQQLPVTQLGANHHFVIQPAAAHVGYLRSALIAFKYKQQLSALPILVHAIRQLPRPQGCHSTNSVIVATPTTKHRLATRGFSPLSVLAYYLSRHWKIPLWQGIHRVDKAGSQQGLDRQSRQQNILNAFEVTQAVPTRRVILFDDVVTTAATLTALALTIKQACPETHIMAYALSHGH</sequence>
<dbReference type="PANTHER" id="PTHR47505">
    <property type="entry name" value="DNA UTILIZATION PROTEIN YHGH"/>
    <property type="match status" value="1"/>
</dbReference>
<evidence type="ECO:0000313" key="2">
    <source>
        <dbReference type="Proteomes" id="UP000442109"/>
    </source>
</evidence>
<dbReference type="PANTHER" id="PTHR47505:SF1">
    <property type="entry name" value="DNA UTILIZATION PROTEIN YHGH"/>
    <property type="match status" value="1"/>
</dbReference>
<dbReference type="Gene3D" id="3.40.50.2020">
    <property type="match status" value="1"/>
</dbReference>
<organism evidence="1 2">
    <name type="scientific">Psychrobacter sanguinis</name>
    <dbReference type="NCBI Taxonomy" id="861445"/>
    <lineage>
        <taxon>Bacteria</taxon>
        <taxon>Pseudomonadati</taxon>
        <taxon>Pseudomonadota</taxon>
        <taxon>Gammaproteobacteria</taxon>
        <taxon>Moraxellales</taxon>
        <taxon>Moraxellaceae</taxon>
        <taxon>Psychrobacter</taxon>
    </lineage>
</organism>
<keyword evidence="2" id="KW-1185">Reference proteome</keyword>
<gene>
    <name evidence="1" type="ORF">GB996_09070</name>
</gene>
<accession>A0A844M1X7</accession>
<dbReference type="OrthoDB" id="9793412at2"/>
<dbReference type="SUPFAM" id="SSF53271">
    <property type="entry name" value="PRTase-like"/>
    <property type="match status" value="1"/>
</dbReference>
<dbReference type="Proteomes" id="UP000442109">
    <property type="component" value="Unassembled WGS sequence"/>
</dbReference>
<reference evidence="1 2" key="1">
    <citation type="journal article" date="2019" name="PLoS ONE">
        <title>Pup mortality in New Zealand sea lions (Phocarctos hookeri) at Enderby Island, Auckland Islands, 2013-18.</title>
        <authorList>
            <person name="Michael S.A."/>
            <person name="Hayman D.T.S."/>
            <person name="Gray R."/>
            <person name="Zhang J."/>
            <person name="Rogers L."/>
            <person name="Roe W.D."/>
        </authorList>
    </citation>
    <scope>NUCLEOTIDE SEQUENCE [LARGE SCALE GENOMIC DNA]</scope>
    <source>
        <strain evidence="1 2">SM868</strain>
    </source>
</reference>
<evidence type="ECO:0000313" key="1">
    <source>
        <dbReference type="EMBL" id="MUG32949.1"/>
    </source>
</evidence>
<dbReference type="InterPro" id="IPR051910">
    <property type="entry name" value="ComF/GntX_DNA_util-trans"/>
</dbReference>